<accession>A0A3B0WYY3</accession>
<protein>
    <recommendedName>
        <fullName evidence="3">Tetratricopeptide repeat protein</fullName>
    </recommendedName>
</protein>
<keyword evidence="1" id="KW-0175">Coiled coil</keyword>
<proteinExistence type="predicted"/>
<dbReference type="AlphaFoldDB" id="A0A3B0WYY3"/>
<dbReference type="SUPFAM" id="SSF48452">
    <property type="entry name" value="TPR-like"/>
    <property type="match status" value="1"/>
</dbReference>
<organism evidence="2">
    <name type="scientific">hydrothermal vent metagenome</name>
    <dbReference type="NCBI Taxonomy" id="652676"/>
    <lineage>
        <taxon>unclassified sequences</taxon>
        <taxon>metagenomes</taxon>
        <taxon>ecological metagenomes</taxon>
    </lineage>
</organism>
<feature type="non-terminal residue" evidence="2">
    <location>
        <position position="1"/>
    </location>
</feature>
<reference evidence="2" key="1">
    <citation type="submission" date="2018-06" db="EMBL/GenBank/DDBJ databases">
        <authorList>
            <person name="Zhirakovskaya E."/>
        </authorList>
    </citation>
    <scope>NUCLEOTIDE SEQUENCE</scope>
</reference>
<evidence type="ECO:0000313" key="2">
    <source>
        <dbReference type="EMBL" id="VAW57483.1"/>
    </source>
</evidence>
<dbReference type="InterPro" id="IPR011990">
    <property type="entry name" value="TPR-like_helical_dom_sf"/>
</dbReference>
<name>A0A3B0WYY3_9ZZZZ</name>
<dbReference type="EMBL" id="UOFF01000403">
    <property type="protein sequence ID" value="VAW57483.1"/>
    <property type="molecule type" value="Genomic_DNA"/>
</dbReference>
<evidence type="ECO:0000256" key="1">
    <source>
        <dbReference type="SAM" id="Coils"/>
    </source>
</evidence>
<dbReference type="Gene3D" id="1.25.40.10">
    <property type="entry name" value="Tetratricopeptide repeat domain"/>
    <property type="match status" value="1"/>
</dbReference>
<gene>
    <name evidence="2" type="ORF">MNBD_GAMMA07-1188</name>
</gene>
<evidence type="ECO:0008006" key="3">
    <source>
        <dbReference type="Google" id="ProtNLM"/>
    </source>
</evidence>
<sequence>FNEDEEKLFLMNKLFLHKGDFTMAQKTLSSFAPNSPWKEYAKFNTGTHLIQRKAQSDIKQGFGLLNELTLINSKNAEKRVIKNKANLALGFVALREGDSESSIEYFKKIDLKSDEANKALLGIGWAHFREKNYEEAAITWMHLASSENDTDLSVQEALVSIPTAFEKLKLNDQALYQYGLAIDHYTYQLDETKKLVELVKSPGFIKQIEKGSLGQEITSEVELIKNLDPMLSKYMLPFLASHKFQLQAKSYLEMSHLKHMIKQWQYNVPALKMILDQKRETYEKKLSRVMDGESLNRINSLRSKRNELSKKIKQIETSDDPLSLPSIKEMEHITVLTRIEGRLDKLKNTDEEISEIKQKYRFLRGLLVWRVDTDFLTRIWNVTRQLEKLDDEIIKMDRAMRSLTSTWSNAPTHFLEFGARIEDKALRIKNVAEKIDQAVAIQEKTLRTMILENLKVHQDKVNGYYDRALFSKARLFDALMVRK</sequence>
<feature type="coiled-coil region" evidence="1">
    <location>
        <begin position="346"/>
        <end position="406"/>
    </location>
</feature>